<evidence type="ECO:0000313" key="4">
    <source>
        <dbReference type="Proteomes" id="UP001571476"/>
    </source>
</evidence>
<comment type="caution">
    <text evidence="3">The sequence shown here is derived from an EMBL/GenBank/DDBJ whole genome shotgun (WGS) entry which is preliminary data.</text>
</comment>
<evidence type="ECO:0008006" key="5">
    <source>
        <dbReference type="Google" id="ProtNLM"/>
    </source>
</evidence>
<feature type="signal peptide" evidence="2">
    <location>
        <begin position="1"/>
        <end position="15"/>
    </location>
</feature>
<name>A0ABV4SBS2_9ACTN</name>
<protein>
    <recommendedName>
        <fullName evidence="5">Secreted protein</fullName>
    </recommendedName>
</protein>
<gene>
    <name evidence="3" type="ORF">ACEG43_02300</name>
</gene>
<dbReference type="Proteomes" id="UP001571476">
    <property type="component" value="Unassembled WGS sequence"/>
</dbReference>
<feature type="region of interest" description="Disordered" evidence="1">
    <location>
        <begin position="1"/>
        <end position="65"/>
    </location>
</feature>
<proteinExistence type="predicted"/>
<sequence length="651" mass="69501">MAMLMLASTGAAASAADTAGAGQPDPNAAPSTRPAAGPEVRSIAAAGSRPVSGKNPVAAPSTKKDAAGFQRVVSQKKVQLKNTVTDADGDKSTLTFEVWTADTAGKPVTKVKLNDTTYGVIVSPYVASGSLVTVDVPPGKLSLHQNYVFHTSAFDGSLYETSWSPWAPFRVEPPVDLTLPAPDYTAPDPSALDNPPSGLQTKPLGAGAALAAKTKPAAEQCSAKDDDGRQVCFGKQLTKDEAPKKVAAKMAAASDEIAGIPWCNTDFPSILSTRQAQCDVRSVPVVIRTDGVPDAIAYFMFVRTLQLDGANSFTEHLLIEPAQQIPLDFAEIDLNLGKHFCQGSCKPIQPDASAWKGKNWWVPGEMHSAEITTPYTWDASGVNTQELFKPDVQIDGAILPSDGKIRPFMTGYQWSLDYRGDTSELDQIRCDTKDVDKDVTPGCVFVNSAPTYEFNAKKFPQAAAHGWLIQTYNPTHPGSETERKPLYYMGDKDQNNRSRGRICPTGWAAENGDASALTDVADELNCDEFAFASSYNSGGMSSTEGGLNPALVPGKTTPTGDACLGTFAKKVGTTMHLFSLDGTDPTFKEVCGRSAISGKENQESMGGHFSAFMKDMRLRDKDAYWLDTRMTPGITCHNGGGTPVICKLTAQ</sequence>
<feature type="compositionally biased region" description="Low complexity" evidence="1">
    <location>
        <begin position="1"/>
        <end position="21"/>
    </location>
</feature>
<evidence type="ECO:0000313" key="3">
    <source>
        <dbReference type="EMBL" id="MFA3835024.1"/>
    </source>
</evidence>
<keyword evidence="4" id="KW-1185">Reference proteome</keyword>
<feature type="chain" id="PRO_5045257579" description="Secreted protein" evidence="2">
    <location>
        <begin position="16"/>
        <end position="651"/>
    </location>
</feature>
<evidence type="ECO:0000256" key="1">
    <source>
        <dbReference type="SAM" id="MobiDB-lite"/>
    </source>
</evidence>
<evidence type="ECO:0000256" key="2">
    <source>
        <dbReference type="SAM" id="SignalP"/>
    </source>
</evidence>
<reference evidence="3 4" key="1">
    <citation type="submission" date="2024-08" db="EMBL/GenBank/DDBJ databases">
        <title>Genome sequence of Streptomyces aureus CACIA-1.46HGO.</title>
        <authorList>
            <person name="Evangelista-Martinez Z."/>
        </authorList>
    </citation>
    <scope>NUCLEOTIDE SEQUENCE [LARGE SCALE GENOMIC DNA]</scope>
    <source>
        <strain evidence="3 4">CACIA-1.46HGO</strain>
    </source>
</reference>
<organism evidence="3 4">
    <name type="scientific">Streptomyces aureus</name>
    <dbReference type="NCBI Taxonomy" id="193461"/>
    <lineage>
        <taxon>Bacteria</taxon>
        <taxon>Bacillati</taxon>
        <taxon>Actinomycetota</taxon>
        <taxon>Actinomycetes</taxon>
        <taxon>Kitasatosporales</taxon>
        <taxon>Streptomycetaceae</taxon>
        <taxon>Streptomyces</taxon>
    </lineage>
</organism>
<dbReference type="EMBL" id="JBGOSP010000001">
    <property type="protein sequence ID" value="MFA3835024.1"/>
    <property type="molecule type" value="Genomic_DNA"/>
</dbReference>
<dbReference type="RefSeq" id="WP_372561071.1">
    <property type="nucleotide sequence ID" value="NZ_JBGOSP010000001.1"/>
</dbReference>
<keyword evidence="2" id="KW-0732">Signal</keyword>
<accession>A0ABV4SBS2</accession>